<dbReference type="InterPro" id="IPR029058">
    <property type="entry name" value="AB_hydrolase_fold"/>
</dbReference>
<dbReference type="Proteomes" id="UP000094569">
    <property type="component" value="Unassembled WGS sequence"/>
</dbReference>
<evidence type="ECO:0000313" key="2">
    <source>
        <dbReference type="EMBL" id="ODM23332.1"/>
    </source>
</evidence>
<dbReference type="PROSITE" id="PS00941">
    <property type="entry name" value="CARBOXYLESTERASE_B_2"/>
    <property type="match status" value="1"/>
</dbReference>
<dbReference type="Gene3D" id="3.40.50.1820">
    <property type="entry name" value="alpha/beta hydrolase"/>
    <property type="match status" value="1"/>
</dbReference>
<dbReference type="OrthoDB" id="408631at2759"/>
<name>A0A1E3BQU1_ASPCR</name>
<comment type="caution">
    <text evidence="2">The sequence shown here is derived from an EMBL/GenBank/DDBJ whole genome shotgun (WGS) entry which is preliminary data.</text>
</comment>
<dbReference type="VEuPathDB" id="FungiDB:SI65_00921"/>
<feature type="domain" description="Carboxylesterase type B" evidence="1">
    <location>
        <begin position="27"/>
        <end position="133"/>
    </location>
</feature>
<dbReference type="InterPro" id="IPR002018">
    <property type="entry name" value="CarbesteraseB"/>
</dbReference>
<dbReference type="AlphaFoldDB" id="A0A1E3BQU1"/>
<dbReference type="InterPro" id="IPR050309">
    <property type="entry name" value="Type-B_Carboxylest/Lipase"/>
</dbReference>
<reference evidence="2 3" key="1">
    <citation type="journal article" date="2016" name="BMC Genomics">
        <title>Comparative genomic and transcriptomic analyses of the Fuzhuan brick tea-fermentation fungus Aspergillus cristatus.</title>
        <authorList>
            <person name="Ge Y."/>
            <person name="Wang Y."/>
            <person name="Liu Y."/>
            <person name="Tan Y."/>
            <person name="Ren X."/>
            <person name="Zhang X."/>
            <person name="Hyde K.D."/>
            <person name="Liu Y."/>
            <person name="Liu Z."/>
        </authorList>
    </citation>
    <scope>NUCLEOTIDE SEQUENCE [LARGE SCALE GENOMIC DNA]</scope>
    <source>
        <strain evidence="2 3">GZAAS20.1005</strain>
    </source>
</reference>
<dbReference type="EMBL" id="JXNT01000001">
    <property type="protein sequence ID" value="ODM23332.1"/>
    <property type="molecule type" value="Genomic_DNA"/>
</dbReference>
<keyword evidence="3" id="KW-1185">Reference proteome</keyword>
<sequence>MQTIPPWQLAGLHNLGIDSKNYVAGLNTGSSEDCLFLDVIVPSVPESSSLPVIVMIHGGEFVSASNGSVIWVQVQYRLGAYGFLGGSEIAKEGNANVGLLDQRAALQWVQKYIHAFGGDPSKVEKLFIQAAGETILRMRFILS</sequence>
<dbReference type="InterPro" id="IPR019819">
    <property type="entry name" value="Carboxylesterase_B_CS"/>
</dbReference>
<dbReference type="SUPFAM" id="SSF53474">
    <property type="entry name" value="alpha/beta-Hydrolases"/>
    <property type="match status" value="1"/>
</dbReference>
<proteinExistence type="predicted"/>
<dbReference type="PANTHER" id="PTHR11559">
    <property type="entry name" value="CARBOXYLESTERASE"/>
    <property type="match status" value="1"/>
</dbReference>
<dbReference type="Pfam" id="PF00135">
    <property type="entry name" value="COesterase"/>
    <property type="match status" value="1"/>
</dbReference>
<evidence type="ECO:0000259" key="1">
    <source>
        <dbReference type="Pfam" id="PF00135"/>
    </source>
</evidence>
<organism evidence="2 3">
    <name type="scientific">Aspergillus cristatus</name>
    <name type="common">Chinese Fuzhuan brick tea-fermentation fungus</name>
    <name type="synonym">Eurotium cristatum</name>
    <dbReference type="NCBI Taxonomy" id="573508"/>
    <lineage>
        <taxon>Eukaryota</taxon>
        <taxon>Fungi</taxon>
        <taxon>Dikarya</taxon>
        <taxon>Ascomycota</taxon>
        <taxon>Pezizomycotina</taxon>
        <taxon>Eurotiomycetes</taxon>
        <taxon>Eurotiomycetidae</taxon>
        <taxon>Eurotiales</taxon>
        <taxon>Aspergillaceae</taxon>
        <taxon>Aspergillus</taxon>
        <taxon>Aspergillus subgen. Aspergillus</taxon>
    </lineage>
</organism>
<dbReference type="STRING" id="573508.A0A1E3BQU1"/>
<protein>
    <recommendedName>
        <fullName evidence="1">Carboxylesterase type B domain-containing protein</fullName>
    </recommendedName>
</protein>
<accession>A0A1E3BQU1</accession>
<evidence type="ECO:0000313" key="3">
    <source>
        <dbReference type="Proteomes" id="UP000094569"/>
    </source>
</evidence>
<gene>
    <name evidence="2" type="ORF">SI65_00921</name>
</gene>